<dbReference type="InterPro" id="IPR029068">
    <property type="entry name" value="Glyas_Bleomycin-R_OHBP_Dase"/>
</dbReference>
<feature type="binding site" evidence="10">
    <location>
        <position position="82"/>
    </location>
    <ligand>
        <name>substrate</name>
        <note>ligand shared between dimeric partners</note>
    </ligand>
</feature>
<dbReference type="InterPro" id="IPR004361">
    <property type="entry name" value="Glyoxalase_1"/>
</dbReference>
<dbReference type="Proteomes" id="UP001367508">
    <property type="component" value="Unassembled WGS sequence"/>
</dbReference>
<dbReference type="PROSITE" id="PS00934">
    <property type="entry name" value="GLYOXALASE_I_1"/>
    <property type="match status" value="1"/>
</dbReference>
<evidence type="ECO:0000313" key="15">
    <source>
        <dbReference type="EMBL" id="KAK7312596.1"/>
    </source>
</evidence>
<protein>
    <recommendedName>
        <fullName evidence="4 12">Lactoylglutathione lyase</fullName>
        <ecNumber evidence="3 12">4.4.1.5</ecNumber>
    </recommendedName>
    <alternativeName>
        <fullName evidence="12">Glyoxalase I</fullName>
    </alternativeName>
</protein>
<feature type="binding site" evidence="10">
    <location>
        <begin position="202"/>
        <end position="203"/>
    </location>
    <ligand>
        <name>substrate</name>
        <note>ligand shared between dimeric partners</note>
    </ligand>
</feature>
<sequence>MVLTASLHRLSRLRFIANPQPFLSPHSIPFSFSLTPQTKKPNPFRIFSMAAEPKESPANNPGLHTTPDQATKGYIMQQTMFRIKDPKVSLDFYSRVLGMSLLKRLDFPEMKFSLYFMGYEDTAEAPSSAVDRTVWTFSQKAIIELTHNWGTESDPDFKGYHNGNSEPRGFGHIGITVDDTFKACERFQNLGVEFVKKPDDGKMKGIAFIKDPDGYWIEIFDLKTIGNVTQVMIATSFLSTLLVIGPIYKDLRRDDIHTPENGVYWDVRREKLKERKNIERNGMLHVMPGSCVLHFHLRRFNWVIAPILELVNGLYFCKRCSFFRVDSTVGMWLEWMGTLMLPSVNRIPTKQYYPTSPLGKPPAAPLCDGNIPYLALCIGWAEISVAYLVPVVAISLFMAFGPKSCL</sequence>
<proteinExistence type="inferred from homology"/>
<evidence type="ECO:0000256" key="13">
    <source>
        <dbReference type="SAM" id="Phobius"/>
    </source>
</evidence>
<evidence type="ECO:0000256" key="3">
    <source>
        <dbReference type="ARBA" id="ARBA00012081"/>
    </source>
</evidence>
<feature type="binding site" evidence="11">
    <location>
        <position position="78"/>
    </location>
    <ligand>
        <name>Zn(2+)</name>
        <dbReference type="ChEBI" id="CHEBI:29105"/>
        <note>ligand shared between dimeric partners</note>
    </ligand>
</feature>
<evidence type="ECO:0000256" key="4">
    <source>
        <dbReference type="ARBA" id="ARBA00018701"/>
    </source>
</evidence>
<dbReference type="NCBIfam" id="TIGR00068">
    <property type="entry name" value="glyox_I"/>
    <property type="match status" value="1"/>
</dbReference>
<evidence type="ECO:0000256" key="1">
    <source>
        <dbReference type="ARBA" id="ARBA00005008"/>
    </source>
</evidence>
<evidence type="ECO:0000256" key="12">
    <source>
        <dbReference type="RuleBase" id="RU361179"/>
    </source>
</evidence>
<evidence type="ECO:0000256" key="10">
    <source>
        <dbReference type="PIRSR" id="PIRSR604361-2"/>
    </source>
</evidence>
<feature type="domain" description="VOC" evidence="14">
    <location>
        <begin position="75"/>
        <end position="222"/>
    </location>
</feature>
<dbReference type="EC" id="4.4.1.5" evidence="3 12"/>
<dbReference type="AlphaFoldDB" id="A0AAN9K9X7"/>
<feature type="transmembrane region" description="Helical" evidence="13">
    <location>
        <begin position="373"/>
        <end position="400"/>
    </location>
</feature>
<keyword evidence="7 12" id="KW-0456">Lyase</keyword>
<dbReference type="Pfam" id="PF00903">
    <property type="entry name" value="Glyoxalase"/>
    <property type="match status" value="1"/>
</dbReference>
<evidence type="ECO:0000259" key="14">
    <source>
        <dbReference type="PROSITE" id="PS51819"/>
    </source>
</evidence>
<keyword evidence="13" id="KW-0472">Membrane</keyword>
<feature type="binding site" evidence="11">
    <location>
        <position position="144"/>
    </location>
    <ligand>
        <name>Zn(2+)</name>
        <dbReference type="ChEBI" id="CHEBI:29105"/>
        <note>ligand shared between dimeric partners</note>
    </ligand>
</feature>
<dbReference type="SUPFAM" id="SSF54593">
    <property type="entry name" value="Glyoxalase/Bleomycin resistance protein/Dihydroxybiphenyl dioxygenase"/>
    <property type="match status" value="1"/>
</dbReference>
<dbReference type="GO" id="GO:0046872">
    <property type="term" value="F:metal ion binding"/>
    <property type="evidence" value="ECO:0007669"/>
    <property type="project" value="UniProtKB-UniRule"/>
</dbReference>
<feature type="binding site" evidence="11">
    <location>
        <position position="172"/>
    </location>
    <ligand>
        <name>Zn(2+)</name>
        <dbReference type="ChEBI" id="CHEBI:29105"/>
        <note>ligand shared between dimeric partners</note>
    </ligand>
</feature>
<comment type="cofactor">
    <cofactor evidence="11">
        <name>Zn(2+)</name>
        <dbReference type="ChEBI" id="CHEBI:29105"/>
    </cofactor>
    <text evidence="11">Binds 1 zinc ion per subunit. In the homodimer, two zinc ions are bound between subunits.</text>
</comment>
<dbReference type="InterPro" id="IPR037523">
    <property type="entry name" value="VOC_core"/>
</dbReference>
<dbReference type="EMBL" id="JAYMYQ010000009">
    <property type="protein sequence ID" value="KAK7312596.1"/>
    <property type="molecule type" value="Genomic_DNA"/>
</dbReference>
<evidence type="ECO:0000256" key="11">
    <source>
        <dbReference type="PIRSR" id="PIRSR604361-3"/>
    </source>
</evidence>
<keyword evidence="13" id="KW-1133">Transmembrane helix</keyword>
<keyword evidence="16" id="KW-1185">Reference proteome</keyword>
<name>A0AAN9K9X7_CANGL</name>
<evidence type="ECO:0000256" key="8">
    <source>
        <dbReference type="ARBA" id="ARBA00048273"/>
    </source>
</evidence>
<keyword evidence="5 11" id="KW-0479">Metal-binding</keyword>
<dbReference type="GO" id="GO:0004462">
    <property type="term" value="F:lactoylglutathione lyase activity"/>
    <property type="evidence" value="ECO:0007669"/>
    <property type="project" value="UniProtKB-UniRule"/>
</dbReference>
<dbReference type="CDD" id="cd07233">
    <property type="entry name" value="GlxI_Zn"/>
    <property type="match status" value="1"/>
</dbReference>
<evidence type="ECO:0000313" key="16">
    <source>
        <dbReference type="Proteomes" id="UP001367508"/>
    </source>
</evidence>
<dbReference type="Gene3D" id="3.10.180.10">
    <property type="entry name" value="2,3-Dihydroxybiphenyl 1,2-Dioxygenase, domain 1"/>
    <property type="match status" value="1"/>
</dbReference>
<dbReference type="PANTHER" id="PTHR10374:SF30">
    <property type="entry name" value="LACTOYLGLUTATHIONE LYASE"/>
    <property type="match status" value="1"/>
</dbReference>
<accession>A0AAN9K9X7</accession>
<evidence type="ECO:0000256" key="5">
    <source>
        <dbReference type="ARBA" id="ARBA00022723"/>
    </source>
</evidence>
<dbReference type="PROSITE" id="PS00935">
    <property type="entry name" value="GLYOXALASE_I_2"/>
    <property type="match status" value="1"/>
</dbReference>
<feature type="binding site" evidence="10">
    <location>
        <position position="168"/>
    </location>
    <ligand>
        <name>substrate</name>
        <note>ligand shared between dimeric partners</note>
    </ligand>
</feature>
<feature type="binding site" evidence="10">
    <location>
        <position position="148"/>
    </location>
    <ligand>
        <name>substrate</name>
        <note>ligand shared between dimeric partners</note>
    </ligand>
</feature>
<feature type="binding site" evidence="10">
    <location>
        <position position="78"/>
    </location>
    <ligand>
        <name>substrate</name>
        <note>ligand shared between dimeric partners</note>
    </ligand>
</feature>
<gene>
    <name evidence="15" type="ORF">VNO77_36566</name>
</gene>
<organism evidence="15 16">
    <name type="scientific">Canavalia gladiata</name>
    <name type="common">Sword bean</name>
    <name type="synonym">Dolichos gladiatus</name>
    <dbReference type="NCBI Taxonomy" id="3824"/>
    <lineage>
        <taxon>Eukaryota</taxon>
        <taxon>Viridiplantae</taxon>
        <taxon>Streptophyta</taxon>
        <taxon>Embryophyta</taxon>
        <taxon>Tracheophyta</taxon>
        <taxon>Spermatophyta</taxon>
        <taxon>Magnoliopsida</taxon>
        <taxon>eudicotyledons</taxon>
        <taxon>Gunneridae</taxon>
        <taxon>Pentapetalae</taxon>
        <taxon>rosids</taxon>
        <taxon>fabids</taxon>
        <taxon>Fabales</taxon>
        <taxon>Fabaceae</taxon>
        <taxon>Papilionoideae</taxon>
        <taxon>50 kb inversion clade</taxon>
        <taxon>NPAAA clade</taxon>
        <taxon>indigoferoid/millettioid clade</taxon>
        <taxon>Phaseoleae</taxon>
        <taxon>Canavalia</taxon>
    </lineage>
</organism>
<keyword evidence="13" id="KW-0812">Transmembrane</keyword>
<keyword evidence="6 11" id="KW-0862">Zinc</keyword>
<feature type="binding site" evidence="10">
    <location>
        <position position="172"/>
    </location>
    <ligand>
        <name>substrate</name>
        <note>ligand shared between dimeric partners</note>
    </ligand>
</feature>
<feature type="active site" description="Proton donor/acceptor" evidence="9">
    <location>
        <position position="218"/>
    </location>
</feature>
<reference evidence="15 16" key="1">
    <citation type="submission" date="2024-01" db="EMBL/GenBank/DDBJ databases">
        <title>The genomes of 5 underutilized Papilionoideae crops provide insights into root nodulation and disease resistanc.</title>
        <authorList>
            <person name="Jiang F."/>
        </authorList>
    </citation>
    <scope>NUCLEOTIDE SEQUENCE [LARGE SCALE GENOMIC DNA]</scope>
    <source>
        <strain evidence="15">LVBAO_FW01</strain>
        <tissue evidence="15">Leaves</tissue>
    </source>
</reference>
<comment type="pathway">
    <text evidence="1 12">Secondary metabolite metabolism; methylglyoxal degradation; (R)-lactate from methylglyoxal: step 1/2.</text>
</comment>
<comment type="caution">
    <text evidence="15">The sequence shown here is derived from an EMBL/GenBank/DDBJ whole genome shotgun (WGS) entry which is preliminary data.</text>
</comment>
<evidence type="ECO:0000256" key="7">
    <source>
        <dbReference type="ARBA" id="ARBA00023239"/>
    </source>
</evidence>
<comment type="function">
    <text evidence="12">Catalyzes the conversion of hemimercaptal, formed from methylglyoxal and glutathione, to S-lactoylglutathione.</text>
</comment>
<evidence type="ECO:0000256" key="6">
    <source>
        <dbReference type="ARBA" id="ARBA00022833"/>
    </source>
</evidence>
<feature type="binding site" evidence="11">
    <location>
        <position position="218"/>
    </location>
    <ligand>
        <name>Zn(2+)</name>
        <dbReference type="ChEBI" id="CHEBI:29105"/>
        <note>ligand shared between dimeric partners</note>
    </ligand>
</feature>
<dbReference type="InterPro" id="IPR004360">
    <property type="entry name" value="Glyas_Fos-R_dOase_dom"/>
</dbReference>
<evidence type="ECO:0000256" key="9">
    <source>
        <dbReference type="PIRSR" id="PIRSR604361-1"/>
    </source>
</evidence>
<dbReference type="PROSITE" id="PS51819">
    <property type="entry name" value="VOC"/>
    <property type="match status" value="1"/>
</dbReference>
<comment type="catalytic activity">
    <reaction evidence="8 12">
        <text>(R)-S-lactoylglutathione = methylglyoxal + glutathione</text>
        <dbReference type="Rhea" id="RHEA:19069"/>
        <dbReference type="ChEBI" id="CHEBI:17158"/>
        <dbReference type="ChEBI" id="CHEBI:57474"/>
        <dbReference type="ChEBI" id="CHEBI:57925"/>
        <dbReference type="EC" id="4.4.1.5"/>
    </reaction>
</comment>
<evidence type="ECO:0000256" key="2">
    <source>
        <dbReference type="ARBA" id="ARBA00010363"/>
    </source>
</evidence>
<dbReference type="PANTHER" id="PTHR10374">
    <property type="entry name" value="LACTOYLGLUTATHIONE LYASE GLYOXALASE I"/>
    <property type="match status" value="1"/>
</dbReference>
<dbReference type="InterPro" id="IPR018146">
    <property type="entry name" value="Glyoxalase_1_CS"/>
</dbReference>
<comment type="similarity">
    <text evidence="2 12">Belongs to the glyoxalase I family.</text>
</comment>